<dbReference type="EMBL" id="BAABAK010000001">
    <property type="protein sequence ID" value="GAA3951330.1"/>
    <property type="molecule type" value="Genomic_DNA"/>
</dbReference>
<evidence type="ECO:0008006" key="4">
    <source>
        <dbReference type="Google" id="ProtNLM"/>
    </source>
</evidence>
<dbReference type="Proteomes" id="UP001501081">
    <property type="component" value="Unassembled WGS sequence"/>
</dbReference>
<organism evidence="2 3">
    <name type="scientific">Pedobacter ginsengiterrae</name>
    <dbReference type="NCBI Taxonomy" id="871696"/>
    <lineage>
        <taxon>Bacteria</taxon>
        <taxon>Pseudomonadati</taxon>
        <taxon>Bacteroidota</taxon>
        <taxon>Sphingobacteriia</taxon>
        <taxon>Sphingobacteriales</taxon>
        <taxon>Sphingobacteriaceae</taxon>
        <taxon>Pedobacter</taxon>
    </lineage>
</organism>
<proteinExistence type="predicted"/>
<evidence type="ECO:0000256" key="1">
    <source>
        <dbReference type="SAM" id="Phobius"/>
    </source>
</evidence>
<dbReference type="RefSeq" id="WP_344764254.1">
    <property type="nucleotide sequence ID" value="NZ_BAABAK010000001.1"/>
</dbReference>
<evidence type="ECO:0000313" key="2">
    <source>
        <dbReference type="EMBL" id="GAA3951330.1"/>
    </source>
</evidence>
<keyword evidence="1" id="KW-0472">Membrane</keyword>
<dbReference type="Pfam" id="PF05751">
    <property type="entry name" value="FixH"/>
    <property type="match status" value="1"/>
</dbReference>
<dbReference type="InterPro" id="IPR008620">
    <property type="entry name" value="FixH"/>
</dbReference>
<keyword evidence="3" id="KW-1185">Reference proteome</keyword>
<keyword evidence="1" id="KW-0812">Transmembrane</keyword>
<protein>
    <recommendedName>
        <fullName evidence="4">FixH protein</fullName>
    </recommendedName>
</protein>
<sequence>MNMNWGKKIVLTMAVFMLFILGLGAYMLSKQGNDTLVESNYYEKGLIYDEEYDARENTFLEHAEPVITINPNQLVLQLKDSANYSLVLMRPSNAKADQHFSGKTIGLSHLILLERKAKDKGIWLLDLKWKTHNKSYQFKKSITL</sequence>
<comment type="caution">
    <text evidence="2">The sequence shown here is derived from an EMBL/GenBank/DDBJ whole genome shotgun (WGS) entry which is preliminary data.</text>
</comment>
<feature type="transmembrane region" description="Helical" evidence="1">
    <location>
        <begin position="9"/>
        <end position="28"/>
    </location>
</feature>
<evidence type="ECO:0000313" key="3">
    <source>
        <dbReference type="Proteomes" id="UP001501081"/>
    </source>
</evidence>
<keyword evidence="1" id="KW-1133">Transmembrane helix</keyword>
<reference evidence="3" key="1">
    <citation type="journal article" date="2019" name="Int. J. Syst. Evol. Microbiol.">
        <title>The Global Catalogue of Microorganisms (GCM) 10K type strain sequencing project: providing services to taxonomists for standard genome sequencing and annotation.</title>
        <authorList>
            <consortium name="The Broad Institute Genomics Platform"/>
            <consortium name="The Broad Institute Genome Sequencing Center for Infectious Disease"/>
            <person name="Wu L."/>
            <person name="Ma J."/>
        </authorList>
    </citation>
    <scope>NUCLEOTIDE SEQUENCE [LARGE SCALE GENOMIC DNA]</scope>
    <source>
        <strain evidence="3">JCM 17338</strain>
    </source>
</reference>
<gene>
    <name evidence="2" type="ORF">GCM10022246_02210</name>
</gene>
<accession>A0ABP7NP71</accession>
<name>A0ABP7NP71_9SPHI</name>